<dbReference type="InterPro" id="IPR015943">
    <property type="entry name" value="WD40/YVTN_repeat-like_dom_sf"/>
</dbReference>
<keyword evidence="2" id="KW-0732">Signal</keyword>
<feature type="chain" id="PRO_5013277856" evidence="2">
    <location>
        <begin position="21"/>
        <end position="676"/>
    </location>
</feature>
<evidence type="ECO:0000256" key="2">
    <source>
        <dbReference type="SAM" id="SignalP"/>
    </source>
</evidence>
<organism evidence="4 5">
    <name type="scientific">Pseudidiomarina planktonica</name>
    <dbReference type="NCBI Taxonomy" id="1323738"/>
    <lineage>
        <taxon>Bacteria</taxon>
        <taxon>Pseudomonadati</taxon>
        <taxon>Pseudomonadota</taxon>
        <taxon>Gammaproteobacteria</taxon>
        <taxon>Alteromonadales</taxon>
        <taxon>Idiomarinaceae</taxon>
        <taxon>Pseudidiomarina</taxon>
    </lineage>
</organism>
<sequence length="676" mass="75434">MGRLLIGCIAAAFCSLPLMAREMTLAETVTVKSVSSAALSPTQETVAFTRNLPRTPYQDKDGSDRSALLVLNAQGEEVTFVQNDAGIAQVTYAPQGDRIYFLSKRDGDDYRSLYTISVSGGEAQKLFEFETSIRDYAISANGEQLAFLAQEANPATTKKLADKGFKAEVYEEQEKFTNVYLLDLTQDEPSAKRLTNDREVFSVAFRPDHEQLLVRTAPTGLVDDNYMSSSYELMSLNGEFVHTYDSTGKLGYAEFSPNGRYLAVIGTADYNDPATGRLYVYDSQAEHERREVLPDYQGQVKDIAWRTNEELIWLGHIGTESEVRALTMQWLESRQLVEPGQLIVIDIATSAGKSDILLRAHTPSHPTELYRHSGRGLQRLTDSNPWLEGITQPEQQTITYKASDGTELEGILVYPLDYQQGQRYPLIMVVHGGPEAHYSNGWLDRYASPAKHAASKGYALFFPNYRGSTGRGVEFSKLGQDDYAGKEFDDLVDGKNHLVSMGLVDETKVGITGGSYGGYASAWAATALTDHFAASVMSVGISNNLSKFGTTDIPKEMHAVHARSYPWDKWQWYLERSPIYHAEKGRTPLLIMHGKEDTRVHPSQSMELYRYLKTHGNVPVRLVLYPGEGHGNRKAAAQLDFSMRLMRWMDQFLVEQATTLPPYELGHADNLPASED</sequence>
<dbReference type="Gene3D" id="2.120.10.60">
    <property type="entry name" value="Tricorn protease N-terminal domain"/>
    <property type="match status" value="1"/>
</dbReference>
<keyword evidence="4" id="KW-0645">Protease</keyword>
<accession>A0A1Y6EI46</accession>
<dbReference type="SUPFAM" id="SSF53474">
    <property type="entry name" value="alpha/beta-Hydrolases"/>
    <property type="match status" value="1"/>
</dbReference>
<evidence type="ECO:0000313" key="5">
    <source>
        <dbReference type="Proteomes" id="UP000194450"/>
    </source>
</evidence>
<dbReference type="RefSeq" id="WP_086433515.1">
    <property type="nucleotide sequence ID" value="NZ_FXWH01000001.1"/>
</dbReference>
<reference evidence="5" key="1">
    <citation type="submission" date="2017-04" db="EMBL/GenBank/DDBJ databases">
        <authorList>
            <person name="Varghese N."/>
            <person name="Submissions S."/>
        </authorList>
    </citation>
    <scope>NUCLEOTIDE SEQUENCE [LARGE SCALE GENOMIC DNA]</scope>
</reference>
<dbReference type="GO" id="GO:0004177">
    <property type="term" value="F:aminopeptidase activity"/>
    <property type="evidence" value="ECO:0007669"/>
    <property type="project" value="UniProtKB-KW"/>
</dbReference>
<dbReference type="Proteomes" id="UP000194450">
    <property type="component" value="Unassembled WGS sequence"/>
</dbReference>
<proteinExistence type="predicted"/>
<dbReference type="SUPFAM" id="SSF82171">
    <property type="entry name" value="DPP6 N-terminal domain-like"/>
    <property type="match status" value="1"/>
</dbReference>
<dbReference type="PANTHER" id="PTHR42776:SF27">
    <property type="entry name" value="DIPEPTIDYL PEPTIDASE FAMILY MEMBER 6"/>
    <property type="match status" value="1"/>
</dbReference>
<feature type="signal peptide" evidence="2">
    <location>
        <begin position="1"/>
        <end position="20"/>
    </location>
</feature>
<gene>
    <name evidence="4" type="ORF">SAMN06297229_0325</name>
</gene>
<dbReference type="Gene3D" id="3.40.50.1820">
    <property type="entry name" value="alpha/beta hydrolase"/>
    <property type="match status" value="1"/>
</dbReference>
<dbReference type="Pfam" id="PF00326">
    <property type="entry name" value="Peptidase_S9"/>
    <property type="match status" value="1"/>
</dbReference>
<evidence type="ECO:0000313" key="4">
    <source>
        <dbReference type="EMBL" id="SMQ59833.1"/>
    </source>
</evidence>
<dbReference type="Gene3D" id="2.130.10.10">
    <property type="entry name" value="YVTN repeat-like/Quinoprotein amine dehydrogenase"/>
    <property type="match status" value="1"/>
</dbReference>
<dbReference type="InterPro" id="IPR001375">
    <property type="entry name" value="Peptidase_S9_cat"/>
</dbReference>
<dbReference type="InterPro" id="IPR029058">
    <property type="entry name" value="AB_hydrolase_fold"/>
</dbReference>
<dbReference type="OrthoDB" id="9812921at2"/>
<dbReference type="GO" id="GO:0006508">
    <property type="term" value="P:proteolysis"/>
    <property type="evidence" value="ECO:0007669"/>
    <property type="project" value="InterPro"/>
</dbReference>
<evidence type="ECO:0000259" key="3">
    <source>
        <dbReference type="Pfam" id="PF00326"/>
    </source>
</evidence>
<dbReference type="PANTHER" id="PTHR42776">
    <property type="entry name" value="SERINE PEPTIDASE S9 FAMILY MEMBER"/>
    <property type="match status" value="1"/>
</dbReference>
<keyword evidence="4" id="KW-0031">Aminopeptidase</keyword>
<protein>
    <submittedName>
        <fullName evidence="4">Dipeptidyl aminopeptidase/acylaminoacyl peptidase</fullName>
    </submittedName>
</protein>
<dbReference type="EMBL" id="FXWH01000001">
    <property type="protein sequence ID" value="SMQ59833.1"/>
    <property type="molecule type" value="Genomic_DNA"/>
</dbReference>
<feature type="domain" description="Peptidase S9 prolyl oligopeptidase catalytic" evidence="3">
    <location>
        <begin position="451"/>
        <end position="653"/>
    </location>
</feature>
<dbReference type="AlphaFoldDB" id="A0A1Y6EI46"/>
<name>A0A1Y6EI46_9GAMM</name>
<keyword evidence="1" id="KW-0378">Hydrolase</keyword>
<keyword evidence="5" id="KW-1185">Reference proteome</keyword>
<evidence type="ECO:0000256" key="1">
    <source>
        <dbReference type="ARBA" id="ARBA00022801"/>
    </source>
</evidence>
<dbReference type="GO" id="GO:0004252">
    <property type="term" value="F:serine-type endopeptidase activity"/>
    <property type="evidence" value="ECO:0007669"/>
    <property type="project" value="TreeGrafter"/>
</dbReference>